<dbReference type="NCBIfam" id="TIGR03723">
    <property type="entry name" value="T6A_TsaD_YgjD"/>
    <property type="match status" value="1"/>
</dbReference>
<dbReference type="PANTHER" id="PTHR11735:SF6">
    <property type="entry name" value="TRNA N6-ADENOSINE THREONYLCARBAMOYLTRANSFERASE, MITOCHONDRIAL"/>
    <property type="match status" value="1"/>
</dbReference>
<dbReference type="NCBIfam" id="TIGR00329">
    <property type="entry name" value="gcp_kae1"/>
    <property type="match status" value="1"/>
</dbReference>
<comment type="catalytic activity">
    <reaction evidence="6 7">
        <text>L-threonylcarbamoyladenylate + adenosine(37) in tRNA = N(6)-L-threonylcarbamoyladenosine(37) in tRNA + AMP + H(+)</text>
        <dbReference type="Rhea" id="RHEA:37059"/>
        <dbReference type="Rhea" id="RHEA-COMP:10162"/>
        <dbReference type="Rhea" id="RHEA-COMP:10163"/>
        <dbReference type="ChEBI" id="CHEBI:15378"/>
        <dbReference type="ChEBI" id="CHEBI:73682"/>
        <dbReference type="ChEBI" id="CHEBI:74411"/>
        <dbReference type="ChEBI" id="CHEBI:74418"/>
        <dbReference type="ChEBI" id="CHEBI:456215"/>
        <dbReference type="EC" id="2.3.1.234"/>
    </reaction>
</comment>
<feature type="binding site" evidence="7">
    <location>
        <begin position="134"/>
        <end position="138"/>
    </location>
    <ligand>
        <name>substrate</name>
    </ligand>
</feature>
<evidence type="ECO:0000256" key="2">
    <source>
        <dbReference type="ARBA" id="ARBA00022694"/>
    </source>
</evidence>
<comment type="function">
    <text evidence="7">Required for the formation of a threonylcarbamoyl group on adenosine at position 37 (t(6)A37) in tRNAs that read codons beginning with adenine. Is involved in the transfer of the threonylcarbamoyl moiety of threonylcarbamoyl-AMP (TC-AMP) to the N6 group of A37, together with TsaE and TsaB. TsaD likely plays a direct catalytic role in this reaction.</text>
</comment>
<dbReference type="InterPro" id="IPR000905">
    <property type="entry name" value="Gcp-like_dom"/>
</dbReference>
<keyword evidence="1 7" id="KW-0808">Transferase</keyword>
<evidence type="ECO:0000259" key="8">
    <source>
        <dbReference type="Pfam" id="PF00814"/>
    </source>
</evidence>
<feature type="binding site" evidence="7">
    <location>
        <position position="269"/>
    </location>
    <ligand>
        <name>substrate</name>
    </ligand>
</feature>
<dbReference type="GO" id="GO:0061711">
    <property type="term" value="F:tRNA N(6)-L-threonylcarbamoyladenine synthase activity"/>
    <property type="evidence" value="ECO:0007669"/>
    <property type="project" value="UniProtKB-EC"/>
</dbReference>
<dbReference type="HAMAP" id="MF_01445">
    <property type="entry name" value="TsaD"/>
    <property type="match status" value="1"/>
</dbReference>
<dbReference type="EMBL" id="JACHID010000001">
    <property type="protein sequence ID" value="MBB5020726.1"/>
    <property type="molecule type" value="Genomic_DNA"/>
</dbReference>
<keyword evidence="3 7" id="KW-0479">Metal-binding</keyword>
<evidence type="ECO:0000256" key="4">
    <source>
        <dbReference type="ARBA" id="ARBA00023004"/>
    </source>
</evidence>
<protein>
    <recommendedName>
        <fullName evidence="7">tRNA N6-adenosine threonylcarbamoyltransferase</fullName>
        <ecNumber evidence="7">2.3.1.234</ecNumber>
    </recommendedName>
    <alternativeName>
        <fullName evidence="7">N6-L-threonylcarbamoyladenine synthase</fullName>
        <shortName evidence="7">t(6)A synthase</shortName>
    </alternativeName>
    <alternativeName>
        <fullName evidence="7">t(6)A37 threonylcarbamoyladenosine biosynthesis protein TsaD</fullName>
    </alternativeName>
    <alternativeName>
        <fullName evidence="7">tRNA threonylcarbamoyladenosine biosynthesis protein TsaD</fullName>
    </alternativeName>
</protein>
<evidence type="ECO:0000256" key="1">
    <source>
        <dbReference type="ARBA" id="ARBA00022679"/>
    </source>
</evidence>
<evidence type="ECO:0000313" key="9">
    <source>
        <dbReference type="EMBL" id="MBB5020726.1"/>
    </source>
</evidence>
<sequence length="328" mass="35227">MALILAIETSCDDTSAAVVNTDYQVLSNVVSSQEKTHSQYGGIVPELASRMHYEAIDTITHRALEQAQVKLDDIDAVAVTSCPGLVGSLLVGVNFAKGLAWSAGKPLIAVHHIEGHLLAPLIEHRLNFPFLSCVISGGHTSIYRANGFGDYQQLSRTIDDAAGEAFDKVSKMMGFSYPGGPVIDKLAQQGEVGIKFTTPRIKNNPMDFSFSGIKTAVLTYLRNHPDVNFADVAASFQETVAKYIVYRAAELCRQNGVSLLAFSGGVSANSALRRIASQLQTQGITTCFSSLPYCTDNAAMIGIAAIYRYKKADFAQHLNINASASTAL</sequence>
<dbReference type="AlphaFoldDB" id="A0A7W7Y276"/>
<comment type="similarity">
    <text evidence="7">Belongs to the KAE1 / TsaD family.</text>
</comment>
<evidence type="ECO:0000313" key="10">
    <source>
        <dbReference type="Proteomes" id="UP000528322"/>
    </source>
</evidence>
<proteinExistence type="inferred from homology"/>
<evidence type="ECO:0000256" key="6">
    <source>
        <dbReference type="ARBA" id="ARBA00048117"/>
    </source>
</evidence>
<keyword evidence="5 7" id="KW-0012">Acyltransferase</keyword>
<dbReference type="Gene3D" id="3.30.420.40">
    <property type="match status" value="2"/>
</dbReference>
<feature type="binding site" evidence="7">
    <location>
        <position position="167"/>
    </location>
    <ligand>
        <name>substrate</name>
    </ligand>
</feature>
<keyword evidence="7" id="KW-0963">Cytoplasm</keyword>
<feature type="domain" description="Gcp-like" evidence="8">
    <location>
        <begin position="24"/>
        <end position="302"/>
    </location>
</feature>
<keyword evidence="10" id="KW-1185">Reference proteome</keyword>
<feature type="binding site" evidence="7">
    <location>
        <position position="184"/>
    </location>
    <ligand>
        <name>substrate</name>
    </ligand>
</feature>
<dbReference type="EC" id="2.3.1.234" evidence="7"/>
<dbReference type="FunFam" id="3.30.420.40:FF:000012">
    <property type="entry name" value="tRNA N6-adenosine threonylcarbamoyltransferase"/>
    <property type="match status" value="1"/>
</dbReference>
<dbReference type="InterPro" id="IPR043129">
    <property type="entry name" value="ATPase_NBD"/>
</dbReference>
<feature type="binding site" evidence="7">
    <location>
        <position position="116"/>
    </location>
    <ligand>
        <name>Fe cation</name>
        <dbReference type="ChEBI" id="CHEBI:24875"/>
    </ligand>
</feature>
<dbReference type="GO" id="GO:0005506">
    <property type="term" value="F:iron ion binding"/>
    <property type="evidence" value="ECO:0007669"/>
    <property type="project" value="UniProtKB-UniRule"/>
</dbReference>
<keyword evidence="2 7" id="KW-0819">tRNA processing</keyword>
<evidence type="ECO:0000256" key="5">
    <source>
        <dbReference type="ARBA" id="ARBA00023315"/>
    </source>
</evidence>
<reference evidence="9 10" key="1">
    <citation type="submission" date="2020-08" db="EMBL/GenBank/DDBJ databases">
        <title>Genomic Encyclopedia of Type Strains, Phase IV (KMG-IV): sequencing the most valuable type-strain genomes for metagenomic binning, comparative biology and taxonomic classification.</title>
        <authorList>
            <person name="Goeker M."/>
        </authorList>
    </citation>
    <scope>NUCLEOTIDE SEQUENCE [LARGE SCALE GENOMIC DNA]</scope>
    <source>
        <strain evidence="9 10">DSM 22071</strain>
    </source>
</reference>
<evidence type="ECO:0000256" key="7">
    <source>
        <dbReference type="HAMAP-Rule" id="MF_01445"/>
    </source>
</evidence>
<dbReference type="Proteomes" id="UP000528322">
    <property type="component" value="Unassembled WGS sequence"/>
</dbReference>
<dbReference type="Pfam" id="PF00814">
    <property type="entry name" value="TsaD"/>
    <property type="match status" value="1"/>
</dbReference>
<feature type="binding site" evidence="7">
    <location>
        <position position="296"/>
    </location>
    <ligand>
        <name>Fe cation</name>
        <dbReference type="ChEBI" id="CHEBI:24875"/>
    </ligand>
</feature>
<feature type="binding site" evidence="7">
    <location>
        <position position="112"/>
    </location>
    <ligand>
        <name>Fe cation</name>
        <dbReference type="ChEBI" id="CHEBI:24875"/>
    </ligand>
</feature>
<comment type="cofactor">
    <cofactor evidence="7">
        <name>Fe(2+)</name>
        <dbReference type="ChEBI" id="CHEBI:29033"/>
    </cofactor>
    <text evidence="7">Binds 1 Fe(2+) ion per subunit.</text>
</comment>
<feature type="binding site" evidence="7">
    <location>
        <position position="180"/>
    </location>
    <ligand>
        <name>substrate</name>
    </ligand>
</feature>
<accession>A0A7W7Y276</accession>
<keyword evidence="4 7" id="KW-0408">Iron</keyword>
<dbReference type="InterPro" id="IPR017861">
    <property type="entry name" value="KAE1/TsaD"/>
</dbReference>
<organism evidence="9 10">
    <name type="scientific">Desulfurispira natronophila</name>
    <dbReference type="NCBI Taxonomy" id="682562"/>
    <lineage>
        <taxon>Bacteria</taxon>
        <taxon>Pseudomonadati</taxon>
        <taxon>Chrysiogenota</taxon>
        <taxon>Chrysiogenia</taxon>
        <taxon>Chrysiogenales</taxon>
        <taxon>Chrysiogenaceae</taxon>
        <taxon>Desulfurispira</taxon>
    </lineage>
</organism>
<dbReference type="PRINTS" id="PR00789">
    <property type="entry name" value="OSIALOPTASE"/>
</dbReference>
<dbReference type="GO" id="GO:0002949">
    <property type="term" value="P:tRNA threonylcarbamoyladenosine modification"/>
    <property type="evidence" value="ECO:0007669"/>
    <property type="project" value="UniProtKB-UniRule"/>
</dbReference>
<comment type="subcellular location">
    <subcellularLocation>
        <location evidence="7">Cytoplasm</location>
    </subcellularLocation>
</comment>
<evidence type="ECO:0000256" key="3">
    <source>
        <dbReference type="ARBA" id="ARBA00022723"/>
    </source>
</evidence>
<name>A0A7W7Y276_9BACT</name>
<dbReference type="InterPro" id="IPR022450">
    <property type="entry name" value="TsaD"/>
</dbReference>
<dbReference type="GO" id="GO:0005737">
    <property type="term" value="C:cytoplasm"/>
    <property type="evidence" value="ECO:0007669"/>
    <property type="project" value="UniProtKB-SubCell"/>
</dbReference>
<dbReference type="PANTHER" id="PTHR11735">
    <property type="entry name" value="TRNA N6-ADENOSINE THREONYLCARBAMOYLTRANSFERASE"/>
    <property type="match status" value="1"/>
</dbReference>
<gene>
    <name evidence="7" type="primary">tsaD</name>
    <name evidence="9" type="ORF">HNR37_000029</name>
</gene>
<dbReference type="CDD" id="cd24133">
    <property type="entry name" value="ASKHA_NBD_TsaD_bac"/>
    <property type="match status" value="1"/>
</dbReference>
<comment type="caution">
    <text evidence="9">The sequence shown here is derived from an EMBL/GenBank/DDBJ whole genome shotgun (WGS) entry which is preliminary data.</text>
</comment>
<dbReference type="SUPFAM" id="SSF53067">
    <property type="entry name" value="Actin-like ATPase domain"/>
    <property type="match status" value="2"/>
</dbReference>